<evidence type="ECO:0000313" key="4">
    <source>
        <dbReference type="EMBL" id="ELR22655.1"/>
    </source>
</evidence>
<feature type="transmembrane region" description="Helical" evidence="2">
    <location>
        <begin position="9"/>
        <end position="29"/>
    </location>
</feature>
<evidence type="ECO:0000256" key="2">
    <source>
        <dbReference type="SAM" id="Phobius"/>
    </source>
</evidence>
<dbReference type="AlphaFoldDB" id="L8HBU2"/>
<dbReference type="RefSeq" id="XP_004351065.1">
    <property type="nucleotide sequence ID" value="XM_004351013.1"/>
</dbReference>
<evidence type="ECO:0000259" key="3">
    <source>
        <dbReference type="Pfam" id="PF05050"/>
    </source>
</evidence>
<dbReference type="Gene3D" id="3.40.50.150">
    <property type="entry name" value="Vaccinia Virus protein VP39"/>
    <property type="match status" value="1"/>
</dbReference>
<dbReference type="NCBIfam" id="TIGR01444">
    <property type="entry name" value="fkbM_fam"/>
    <property type="match status" value="1"/>
</dbReference>
<dbReference type="InterPro" id="IPR029063">
    <property type="entry name" value="SAM-dependent_MTases_sf"/>
</dbReference>
<dbReference type="SUPFAM" id="SSF53335">
    <property type="entry name" value="S-adenosyl-L-methionine-dependent methyltransferases"/>
    <property type="match status" value="1"/>
</dbReference>
<keyword evidence="4" id="KW-0808">Transferase</keyword>
<name>L8HBU2_ACACF</name>
<keyword evidence="1" id="KW-0175">Coiled coil</keyword>
<feature type="domain" description="Methyltransferase FkbM" evidence="3">
    <location>
        <begin position="182"/>
        <end position="297"/>
    </location>
</feature>
<dbReference type="Proteomes" id="UP000011083">
    <property type="component" value="Unassembled WGS sequence"/>
</dbReference>
<dbReference type="KEGG" id="acan:ACA1_080400"/>
<protein>
    <submittedName>
        <fullName evidence="4">Methyltransferase, FkbM subfamily protein</fullName>
    </submittedName>
</protein>
<accession>L8HBU2</accession>
<proteinExistence type="predicted"/>
<dbReference type="GO" id="GO:0032259">
    <property type="term" value="P:methylation"/>
    <property type="evidence" value="ECO:0007669"/>
    <property type="project" value="UniProtKB-KW"/>
</dbReference>
<evidence type="ECO:0000256" key="1">
    <source>
        <dbReference type="SAM" id="Coils"/>
    </source>
</evidence>
<dbReference type="Pfam" id="PF05050">
    <property type="entry name" value="Methyltransf_21"/>
    <property type="match status" value="1"/>
</dbReference>
<dbReference type="EMBL" id="KB007874">
    <property type="protein sequence ID" value="ELR22655.1"/>
    <property type="molecule type" value="Genomic_DNA"/>
</dbReference>
<dbReference type="VEuPathDB" id="AmoebaDB:ACA1_080400"/>
<keyword evidence="2" id="KW-0812">Transmembrane</keyword>
<keyword evidence="5" id="KW-1185">Reference proteome</keyword>
<gene>
    <name evidence="4" type="ORF">ACA1_080400</name>
</gene>
<evidence type="ECO:0000313" key="5">
    <source>
        <dbReference type="Proteomes" id="UP000011083"/>
    </source>
</evidence>
<dbReference type="GeneID" id="14923632"/>
<organism evidence="4 5">
    <name type="scientific">Acanthamoeba castellanii (strain ATCC 30010 / Neff)</name>
    <dbReference type="NCBI Taxonomy" id="1257118"/>
    <lineage>
        <taxon>Eukaryota</taxon>
        <taxon>Amoebozoa</taxon>
        <taxon>Discosea</taxon>
        <taxon>Longamoebia</taxon>
        <taxon>Centramoebida</taxon>
        <taxon>Acanthamoebidae</taxon>
        <taxon>Acanthamoeba</taxon>
    </lineage>
</organism>
<dbReference type="InterPro" id="IPR006342">
    <property type="entry name" value="FkbM_mtfrase"/>
</dbReference>
<keyword evidence="4" id="KW-0489">Methyltransferase</keyword>
<keyword evidence="2" id="KW-1133">Transmembrane helix</keyword>
<keyword evidence="2" id="KW-0472">Membrane</keyword>
<reference evidence="4 5" key="1">
    <citation type="journal article" date="2013" name="Genome Biol.">
        <title>Genome of Acanthamoeba castellanii highlights extensive lateral gene transfer and early evolution of tyrosine kinase signaling.</title>
        <authorList>
            <person name="Clarke M."/>
            <person name="Lohan A.J."/>
            <person name="Liu B."/>
            <person name="Lagkouvardos I."/>
            <person name="Roy S."/>
            <person name="Zafar N."/>
            <person name="Bertelli C."/>
            <person name="Schilde C."/>
            <person name="Kianianmomeni A."/>
            <person name="Burglin T.R."/>
            <person name="Frech C."/>
            <person name="Turcotte B."/>
            <person name="Kopec K.O."/>
            <person name="Synnott J.M."/>
            <person name="Choo C."/>
            <person name="Paponov I."/>
            <person name="Finkler A."/>
            <person name="Soon Heng Tan C."/>
            <person name="Hutchins A.P."/>
            <person name="Weinmeier T."/>
            <person name="Rattei T."/>
            <person name="Chu J.S."/>
            <person name="Gimenez G."/>
            <person name="Irimia M."/>
            <person name="Rigden D.J."/>
            <person name="Fitzpatrick D.A."/>
            <person name="Lorenzo-Morales J."/>
            <person name="Bateman A."/>
            <person name="Chiu C.H."/>
            <person name="Tang P."/>
            <person name="Hegemann P."/>
            <person name="Fromm H."/>
            <person name="Raoult D."/>
            <person name="Greub G."/>
            <person name="Miranda-Saavedra D."/>
            <person name="Chen N."/>
            <person name="Nash P."/>
            <person name="Ginger M.L."/>
            <person name="Horn M."/>
            <person name="Schaap P."/>
            <person name="Caler L."/>
            <person name="Loftus B."/>
        </authorList>
    </citation>
    <scope>NUCLEOTIDE SEQUENCE [LARGE SCALE GENOMIC DNA]</scope>
    <source>
        <strain evidence="4 5">Neff</strain>
    </source>
</reference>
<dbReference type="GO" id="GO:0008168">
    <property type="term" value="F:methyltransferase activity"/>
    <property type="evidence" value="ECO:0007669"/>
    <property type="project" value="UniProtKB-KW"/>
</dbReference>
<dbReference type="OrthoDB" id="407600at2759"/>
<feature type="coiled-coil region" evidence="1">
    <location>
        <begin position="50"/>
        <end position="77"/>
    </location>
</feature>
<sequence length="357" mass="40653">MNQSNSSRLLLGGMVVLIVLNYFIFYNVIDRQNPGDGGIDQNQLRKAITVDILEMQLERKENRIRELEQQVASAKSGGRPSTALAQAKPKQTLHVGWQWQGRETRKVRFFDGNEAYVYKTTYEGSMANPHQPHIDWWDVIESRSWEIETFFVYKTFLGPTSSFIDFGSWIGPTVLYGATLAKNGYALEPDPYAFDEVRANLALNPRLQDHTSIFWKCIMDKPGIYPMGGGGGDSMASVGSANHPKSWKVDCMTLPQFINEHQIENLHLIKMDPEGAEHIILPSFKPWLMQQKVKPTLWLSIHKWNFAPGGAEAVVDVLRLYKRVFEGHQNQVDINSYTLCDFCTILATDLDVPIYHE</sequence>